<comment type="subcellular location">
    <subcellularLocation>
        <location evidence="1">Mitochondrion matrix</location>
    </subcellularLocation>
</comment>
<reference evidence="20 21" key="1">
    <citation type="submission" date="2012-05" db="EMBL/GenBank/DDBJ databases">
        <title>Recombination and specialization in a pathogen metapopulation.</title>
        <authorList>
            <person name="Gardiner A."/>
            <person name="Kemen E."/>
            <person name="Schultz-Larsen T."/>
            <person name="MacLean D."/>
            <person name="Van Oosterhout C."/>
            <person name="Jones J.D.G."/>
        </authorList>
    </citation>
    <scope>NUCLEOTIDE SEQUENCE [LARGE SCALE GENOMIC DNA]</scope>
    <source>
        <strain evidence="20 21">Ac Nc2</strain>
    </source>
</reference>
<comment type="subunit">
    <text evidence="4">Homotrimer.</text>
</comment>
<evidence type="ECO:0000256" key="5">
    <source>
        <dbReference type="ARBA" id="ARBA00022832"/>
    </source>
</evidence>
<dbReference type="AlphaFoldDB" id="A0A024GA16"/>
<comment type="caution">
    <text evidence="20">The sequence shown here is derived from an EMBL/GenBank/DDBJ whole genome shotgun (WGS) entry which is preliminary data.</text>
</comment>
<dbReference type="GO" id="GO:0004165">
    <property type="term" value="F:delta(3)-delta(2)-enoyl-CoA isomerase activity"/>
    <property type="evidence" value="ECO:0007669"/>
    <property type="project" value="UniProtKB-EC"/>
</dbReference>
<dbReference type="STRING" id="65357.A0A024GA16"/>
<evidence type="ECO:0000256" key="7">
    <source>
        <dbReference type="ARBA" id="ARBA00022990"/>
    </source>
</evidence>
<evidence type="ECO:0000256" key="10">
    <source>
        <dbReference type="ARBA" id="ARBA00023235"/>
    </source>
</evidence>
<keyword evidence="10" id="KW-0413">Isomerase</keyword>
<comment type="catalytic activity">
    <reaction evidence="13">
        <text>(3Z)-dodecenoyl-CoA = (2E)-dodecenoyl-CoA</text>
        <dbReference type="Rhea" id="RHEA:23716"/>
        <dbReference type="ChEBI" id="CHEBI:57330"/>
        <dbReference type="ChEBI" id="CHEBI:58543"/>
        <dbReference type="EC" id="5.3.3.8"/>
    </reaction>
    <physiologicalReaction direction="left-to-right" evidence="13">
        <dbReference type="Rhea" id="RHEA:23717"/>
    </physiologicalReaction>
</comment>
<comment type="catalytic activity">
    <reaction evidence="12">
        <text>(2E)-tetradecenoyl-CoA = (3Z)-tetradecenoyl-CoA</text>
        <dbReference type="Rhea" id="RHEA:29847"/>
        <dbReference type="ChEBI" id="CHEBI:61405"/>
        <dbReference type="ChEBI" id="CHEBI:61968"/>
    </reaction>
    <physiologicalReaction direction="right-to-left" evidence="12">
        <dbReference type="Rhea" id="RHEA:29849"/>
    </physiologicalReaction>
</comment>
<dbReference type="InParanoid" id="A0A024GA16"/>
<evidence type="ECO:0000256" key="18">
    <source>
        <dbReference type="RuleBase" id="RU003707"/>
    </source>
</evidence>
<protein>
    <recommendedName>
        <fullName evidence="16">Enoyl-CoA delta isomerase 1, mitochondrial</fullName>
    </recommendedName>
    <alternativeName>
        <fullName evidence="17">3,2-trans-enoyl-CoA isomerase</fullName>
    </alternativeName>
</protein>
<evidence type="ECO:0000256" key="9">
    <source>
        <dbReference type="ARBA" id="ARBA00023128"/>
    </source>
</evidence>
<comment type="similarity">
    <text evidence="3 18">Belongs to the enoyl-CoA hydratase/isomerase family.</text>
</comment>
<evidence type="ECO:0000256" key="8">
    <source>
        <dbReference type="ARBA" id="ARBA00023098"/>
    </source>
</evidence>
<dbReference type="PANTHER" id="PTHR11941">
    <property type="entry name" value="ENOYL-COA HYDRATASE-RELATED"/>
    <property type="match status" value="1"/>
</dbReference>
<dbReference type="Proteomes" id="UP000053237">
    <property type="component" value="Unassembled WGS sequence"/>
</dbReference>
<keyword evidence="6" id="KW-0809">Transit peptide</keyword>
<evidence type="ECO:0000256" key="2">
    <source>
        <dbReference type="ARBA" id="ARBA00005005"/>
    </source>
</evidence>
<evidence type="ECO:0000256" key="13">
    <source>
        <dbReference type="ARBA" id="ARBA00052376"/>
    </source>
</evidence>
<dbReference type="InterPro" id="IPR029045">
    <property type="entry name" value="ClpP/crotonase-like_dom_sf"/>
</dbReference>
<feature type="coiled-coil region" evidence="19">
    <location>
        <begin position="383"/>
        <end position="410"/>
    </location>
</feature>
<comment type="function">
    <text evidence="15">Key enzyme of fatty acid beta-oxidation. Able to isomerize both 3-cis (3Z) and 3-trans (3E) double bonds into the 2-trans (2E) form in a range of enoyl-CoA species, with a preference for (3Z)-enoyl-CoAs over (3E)-enoyl-CoAs. The catalytic efficiency of this enzyme is not affected by the fatty acyl chain length.</text>
</comment>
<evidence type="ECO:0000256" key="11">
    <source>
        <dbReference type="ARBA" id="ARBA00050938"/>
    </source>
</evidence>
<dbReference type="EMBL" id="CAIX01000047">
    <property type="protein sequence ID" value="CCI43365.1"/>
    <property type="molecule type" value="Genomic_DNA"/>
</dbReference>
<dbReference type="Pfam" id="PF00378">
    <property type="entry name" value="ECH_1"/>
    <property type="match status" value="1"/>
</dbReference>
<evidence type="ECO:0000256" key="17">
    <source>
        <dbReference type="ARBA" id="ARBA00083575"/>
    </source>
</evidence>
<dbReference type="FunFam" id="3.90.226.10:FF:000034">
    <property type="entry name" value="Enoyl-CoA delta isomerase 1"/>
    <property type="match status" value="1"/>
</dbReference>
<dbReference type="OrthoDB" id="1696280at2759"/>
<keyword evidence="7" id="KW-0007">Acetylation</keyword>
<sequence>MTRWKACPSYVPLIRQRSSSTTCYSLISRETHDGYSIIRLNNPPINILSAKLFQTLDATIAKLESEKSCRGMIIASSTPRIFSAGLDLSELYQPHPKKLKTFYQSLHNLISRLYTTRLACVAAIEGHSPAGGCILAMCCDYRIMATGKSKIGLNETQLGFVVPKWVRDIFINTVGNRQAEKLLGLGLQLDAAKAKLVGLVDEACEIDEVLPRCKVTMEKWLAIPDHARVGTKRLMRQNVADRIQDAKTEDFEEFLDLMQTDKVQKALGLLHFLCTKVFILAIKGTDIRRMDEIKEKVLLGRQFYDMKNYAAANKIWKEALQSAYENSSFPLMYVLSTNLGDVVSKLSMYPSESSVCFIKQAIEYYDYAEAIAEKCDILHSFHLRQSLIEIRKKRNRLMKIENKNDTLQHIEPSSTNSVNKCATEPNPSKQHIYLIEDLLSLREINTQIPKELDSNLSIVSPFC</sequence>
<evidence type="ECO:0000313" key="20">
    <source>
        <dbReference type="EMBL" id="CCI43365.1"/>
    </source>
</evidence>
<evidence type="ECO:0000256" key="15">
    <source>
        <dbReference type="ARBA" id="ARBA00056147"/>
    </source>
</evidence>
<keyword evidence="8" id="KW-0443">Lipid metabolism</keyword>
<evidence type="ECO:0000313" key="21">
    <source>
        <dbReference type="Proteomes" id="UP000053237"/>
    </source>
</evidence>
<evidence type="ECO:0000256" key="4">
    <source>
        <dbReference type="ARBA" id="ARBA00011233"/>
    </source>
</evidence>
<gene>
    <name evidence="20" type="ORF">BN9_041490</name>
</gene>
<evidence type="ECO:0000256" key="16">
    <source>
        <dbReference type="ARBA" id="ARBA00068317"/>
    </source>
</evidence>
<dbReference type="GO" id="GO:0005759">
    <property type="term" value="C:mitochondrial matrix"/>
    <property type="evidence" value="ECO:0007669"/>
    <property type="project" value="UniProtKB-SubCell"/>
</dbReference>
<dbReference type="Gene3D" id="6.10.250.170">
    <property type="match status" value="1"/>
</dbReference>
<keyword evidence="5" id="KW-0276">Fatty acid metabolism</keyword>
<dbReference type="InterPro" id="IPR001753">
    <property type="entry name" value="Enoyl-CoA_hydra/iso"/>
</dbReference>
<evidence type="ECO:0000256" key="6">
    <source>
        <dbReference type="ARBA" id="ARBA00022946"/>
    </source>
</evidence>
<evidence type="ECO:0000256" key="1">
    <source>
        <dbReference type="ARBA" id="ARBA00004305"/>
    </source>
</evidence>
<dbReference type="SUPFAM" id="SSF52096">
    <property type="entry name" value="ClpP/crotonase"/>
    <property type="match status" value="1"/>
</dbReference>
<dbReference type="PROSITE" id="PS00166">
    <property type="entry name" value="ENOYL_COA_HYDRATASE"/>
    <property type="match status" value="1"/>
</dbReference>
<name>A0A024GA16_9STRA</name>
<keyword evidence="21" id="KW-1185">Reference proteome</keyword>
<accession>A0A024GA16</accession>
<proteinExistence type="inferred from homology"/>
<evidence type="ECO:0000256" key="3">
    <source>
        <dbReference type="ARBA" id="ARBA00005254"/>
    </source>
</evidence>
<evidence type="ECO:0000256" key="14">
    <source>
        <dbReference type="ARBA" id="ARBA00052542"/>
    </source>
</evidence>
<comment type="catalytic activity">
    <reaction evidence="11">
        <text>(3Z)-decenoyl-CoA = (2E)-decenoyl-CoA</text>
        <dbReference type="Rhea" id="RHEA:77195"/>
        <dbReference type="ChEBI" id="CHEBI:61406"/>
        <dbReference type="ChEBI" id="CHEBI:195601"/>
    </reaction>
    <physiologicalReaction direction="left-to-right" evidence="11">
        <dbReference type="Rhea" id="RHEA:77196"/>
    </physiologicalReaction>
</comment>
<dbReference type="GO" id="GO:0006635">
    <property type="term" value="P:fatty acid beta-oxidation"/>
    <property type="evidence" value="ECO:0007669"/>
    <property type="project" value="TreeGrafter"/>
</dbReference>
<organism evidence="20 21">
    <name type="scientific">Albugo candida</name>
    <dbReference type="NCBI Taxonomy" id="65357"/>
    <lineage>
        <taxon>Eukaryota</taxon>
        <taxon>Sar</taxon>
        <taxon>Stramenopiles</taxon>
        <taxon>Oomycota</taxon>
        <taxon>Peronosporomycetes</taxon>
        <taxon>Albuginales</taxon>
        <taxon>Albuginaceae</taxon>
        <taxon>Albugo</taxon>
    </lineage>
</organism>
<evidence type="ECO:0000256" key="12">
    <source>
        <dbReference type="ARBA" id="ARBA00051293"/>
    </source>
</evidence>
<keyword evidence="9" id="KW-0496">Mitochondrion</keyword>
<dbReference type="InterPro" id="IPR018376">
    <property type="entry name" value="Enoyl-CoA_hyd/isom_CS"/>
</dbReference>
<dbReference type="CDD" id="cd06558">
    <property type="entry name" value="crotonase-like"/>
    <property type="match status" value="1"/>
</dbReference>
<evidence type="ECO:0000256" key="19">
    <source>
        <dbReference type="SAM" id="Coils"/>
    </source>
</evidence>
<comment type="catalytic activity">
    <reaction evidence="14">
        <text>(3Z)-octenoyl-CoA = (2E)-octenoyl-CoA</text>
        <dbReference type="Rhea" id="RHEA:46044"/>
        <dbReference type="ChEBI" id="CHEBI:62242"/>
        <dbReference type="ChEBI" id="CHEBI:85640"/>
    </reaction>
    <physiologicalReaction direction="left-to-right" evidence="14">
        <dbReference type="Rhea" id="RHEA:46045"/>
    </physiologicalReaction>
</comment>
<comment type="pathway">
    <text evidence="2">Lipid metabolism; fatty acid beta-oxidation.</text>
</comment>
<keyword evidence="19" id="KW-0175">Coiled coil</keyword>
<dbReference type="PANTHER" id="PTHR11941:SF45">
    <property type="entry name" value="ENOYL-COA DELTA ISOMERASE 1, MITOCHONDRIAL"/>
    <property type="match status" value="1"/>
</dbReference>
<dbReference type="Gene3D" id="3.90.226.10">
    <property type="entry name" value="2-enoyl-CoA Hydratase, Chain A, domain 1"/>
    <property type="match status" value="1"/>
</dbReference>